<dbReference type="OrthoDB" id="29013at2759"/>
<dbReference type="PANTHER" id="PTHR23083:SF464">
    <property type="entry name" value="TETRATRICOPEPTIDE REPEAT DOMAIN 7, ISOFORM A"/>
    <property type="match status" value="1"/>
</dbReference>
<dbReference type="Proteomes" id="UP000078561">
    <property type="component" value="Unassembled WGS sequence"/>
</dbReference>
<protein>
    <submittedName>
        <fullName evidence="2">Uncharacterized protein</fullName>
    </submittedName>
</protein>
<organism evidence="2">
    <name type="scientific">Absidia glauca</name>
    <name type="common">Pin mould</name>
    <dbReference type="NCBI Taxonomy" id="4829"/>
    <lineage>
        <taxon>Eukaryota</taxon>
        <taxon>Fungi</taxon>
        <taxon>Fungi incertae sedis</taxon>
        <taxon>Mucoromycota</taxon>
        <taxon>Mucoromycotina</taxon>
        <taxon>Mucoromycetes</taxon>
        <taxon>Mucorales</taxon>
        <taxon>Cunninghamellaceae</taxon>
        <taxon>Absidia</taxon>
    </lineage>
</organism>
<feature type="compositionally biased region" description="Polar residues" evidence="1">
    <location>
        <begin position="446"/>
        <end position="468"/>
    </location>
</feature>
<accession>A0A168NCB8</accession>
<dbReference type="OMA" id="IDSARCK"/>
<sequence>MYHRSANRSVQLAKDIDSARCKGHWQTISELARRYKKYSNDLVLETTVIAEANLQLLVNNNNNPIDSKLYSNDTPGHITSRPTLQPDKVKPLLSQLNSALNTKTTSDDVATQKQASPSTQCYYEIGDYTTALSVLNDLSLPSTAPYQSNYASILCLQAKIIKAISLELTGQLEQAVDTYDEVVDMIGKATETTDRSMVRLPIDYAHTKPSCLVDRPRHLDNVKASSIQALLRVYQKITSSQPSHWRVYKRTVVTRYSLDYLSSSYRSNQYSPPPLSDDSVEMDGESFKMYEREMFLAELTHLYAIYEKLVYSLVSFPKSGMVNQMVLDMVDRFAEDMELIGNSPSDLQNYIDILNRATQRTFNSSRITRHLFHALVCLGNFKEAEHALSSYLFLVGLQSQVTKETEDWGDAITIDKHGRASTIPFMNASILKPLIEDALLESTTFRQRQQHNEQPPTLASRRPSTIASKRTDDKESVESILEVLAAGARMYCKYLNKGTEAVEVAEIAKMVLEVAGGELVVGNSISARVYRYLGIAYGVLAADSKY</sequence>
<dbReference type="InParanoid" id="A0A168NCB8"/>
<dbReference type="PANTHER" id="PTHR23083">
    <property type="entry name" value="TETRATRICOPEPTIDE REPEAT PROTEIN, TPR"/>
    <property type="match status" value="1"/>
</dbReference>
<dbReference type="AlphaFoldDB" id="A0A168NCB8"/>
<dbReference type="EMBL" id="LT553181">
    <property type="protein sequence ID" value="SAM00261.1"/>
    <property type="molecule type" value="Genomic_DNA"/>
</dbReference>
<dbReference type="STRING" id="4829.A0A168NCB8"/>
<gene>
    <name evidence="2" type="primary">ABSGL_05942.1 scaffold 7611</name>
</gene>
<evidence type="ECO:0000256" key="1">
    <source>
        <dbReference type="SAM" id="MobiDB-lite"/>
    </source>
</evidence>
<feature type="region of interest" description="Disordered" evidence="1">
    <location>
        <begin position="446"/>
        <end position="473"/>
    </location>
</feature>
<evidence type="ECO:0000313" key="2">
    <source>
        <dbReference type="EMBL" id="SAM00261.1"/>
    </source>
</evidence>
<name>A0A168NCB8_ABSGL</name>
<dbReference type="InterPro" id="IPR051722">
    <property type="entry name" value="Endocytosis_PI4K-reg_protein"/>
</dbReference>
<keyword evidence="3" id="KW-1185">Reference proteome</keyword>
<evidence type="ECO:0000313" key="3">
    <source>
        <dbReference type="Proteomes" id="UP000078561"/>
    </source>
</evidence>
<proteinExistence type="predicted"/>
<reference evidence="2" key="1">
    <citation type="submission" date="2016-04" db="EMBL/GenBank/DDBJ databases">
        <authorList>
            <person name="Evans L.H."/>
            <person name="Alamgir A."/>
            <person name="Owens N."/>
            <person name="Weber N.D."/>
            <person name="Virtaneva K."/>
            <person name="Barbian K."/>
            <person name="Babar A."/>
            <person name="Rosenke K."/>
        </authorList>
    </citation>
    <scope>NUCLEOTIDE SEQUENCE [LARGE SCALE GENOMIC DNA]</scope>
    <source>
        <strain evidence="2">CBS 101.48</strain>
    </source>
</reference>